<dbReference type="EMBL" id="DXFQ01000102">
    <property type="protein sequence ID" value="HIX20094.1"/>
    <property type="molecule type" value="Genomic_DNA"/>
</dbReference>
<dbReference type="AlphaFoldDB" id="A0A9D1VBT3"/>
<dbReference type="InterPro" id="IPR046887">
    <property type="entry name" value="RsmE_PUA-like"/>
</dbReference>
<comment type="caution">
    <text evidence="2">The sequence shown here is derived from an EMBL/GenBank/DDBJ whole genome shotgun (WGS) entry which is preliminary data.</text>
</comment>
<feature type="non-terminal residue" evidence="2">
    <location>
        <position position="68"/>
    </location>
</feature>
<evidence type="ECO:0000313" key="3">
    <source>
        <dbReference type="Proteomes" id="UP000823964"/>
    </source>
</evidence>
<name>A0A9D1VBT3_9BACT</name>
<protein>
    <submittedName>
        <fullName evidence="2">16S rRNA (Uracil(1498)-N(3))-methyltransferase</fullName>
    </submittedName>
</protein>
<organism evidence="2 3">
    <name type="scientific">Candidatus Akkermansia intestinigallinarum</name>
    <dbReference type="NCBI Taxonomy" id="2838431"/>
    <lineage>
        <taxon>Bacteria</taxon>
        <taxon>Pseudomonadati</taxon>
        <taxon>Verrucomicrobiota</taxon>
        <taxon>Verrucomicrobiia</taxon>
        <taxon>Verrucomicrobiales</taxon>
        <taxon>Akkermansiaceae</taxon>
        <taxon>Akkermansia</taxon>
    </lineage>
</organism>
<evidence type="ECO:0000259" key="1">
    <source>
        <dbReference type="Pfam" id="PF20260"/>
    </source>
</evidence>
<reference evidence="2" key="2">
    <citation type="submission" date="2021-04" db="EMBL/GenBank/DDBJ databases">
        <authorList>
            <person name="Gilroy R."/>
        </authorList>
    </citation>
    <scope>NUCLEOTIDE SEQUENCE</scope>
    <source>
        <strain evidence="2">14975</strain>
    </source>
</reference>
<evidence type="ECO:0000313" key="2">
    <source>
        <dbReference type="EMBL" id="HIX20094.1"/>
    </source>
</evidence>
<dbReference type="SUPFAM" id="SSF88697">
    <property type="entry name" value="PUA domain-like"/>
    <property type="match status" value="1"/>
</dbReference>
<dbReference type="Gene3D" id="2.40.240.20">
    <property type="entry name" value="Hypothetical PUA domain-like, domain 1"/>
    <property type="match status" value="1"/>
</dbReference>
<proteinExistence type="predicted"/>
<gene>
    <name evidence="2" type="ORF">H9862_05760</name>
</gene>
<feature type="domain" description="Ribosomal RNA small subunit methyltransferase E PUA-like" evidence="1">
    <location>
        <begin position="18"/>
        <end position="62"/>
    </location>
</feature>
<accession>A0A9D1VBT3</accession>
<dbReference type="InterPro" id="IPR015947">
    <property type="entry name" value="PUA-like_sf"/>
</dbReference>
<reference evidence="2" key="1">
    <citation type="journal article" date="2021" name="PeerJ">
        <title>Extensive microbial diversity within the chicken gut microbiome revealed by metagenomics and culture.</title>
        <authorList>
            <person name="Gilroy R."/>
            <person name="Ravi A."/>
            <person name="Getino M."/>
            <person name="Pursley I."/>
            <person name="Horton D.L."/>
            <person name="Alikhan N.F."/>
            <person name="Baker D."/>
            <person name="Gharbi K."/>
            <person name="Hall N."/>
            <person name="Watson M."/>
            <person name="Adriaenssens E.M."/>
            <person name="Foster-Nyarko E."/>
            <person name="Jarju S."/>
            <person name="Secka A."/>
            <person name="Antonio M."/>
            <person name="Oren A."/>
            <person name="Chaudhuri R.R."/>
            <person name="La Ragione R."/>
            <person name="Hildebrand F."/>
            <person name="Pallen M.J."/>
        </authorList>
    </citation>
    <scope>NUCLEOTIDE SEQUENCE</scope>
    <source>
        <strain evidence="2">14975</strain>
    </source>
</reference>
<dbReference type="Proteomes" id="UP000823964">
    <property type="component" value="Unassembled WGS sequence"/>
</dbReference>
<dbReference type="Pfam" id="PF20260">
    <property type="entry name" value="PUA_4"/>
    <property type="match status" value="1"/>
</dbReference>
<sequence length="68" mass="7417">MHRCCLPGADWSADSLLLEGEEAHHALRVMRLRPGDVCELFDGEGQAARVRVAAVSGASMRVEVEELL</sequence>